<name>A0A1I1Z3H6_9FLAO</name>
<dbReference type="Proteomes" id="UP000198596">
    <property type="component" value="Unassembled WGS sequence"/>
</dbReference>
<proteinExistence type="predicted"/>
<dbReference type="AlphaFoldDB" id="A0A1I1Z3H6"/>
<organism evidence="1 2">
    <name type="scientific">Flavobacterium xueshanense</name>
    <dbReference type="NCBI Taxonomy" id="935223"/>
    <lineage>
        <taxon>Bacteria</taxon>
        <taxon>Pseudomonadati</taxon>
        <taxon>Bacteroidota</taxon>
        <taxon>Flavobacteriia</taxon>
        <taxon>Flavobacteriales</taxon>
        <taxon>Flavobacteriaceae</taxon>
        <taxon>Flavobacterium</taxon>
    </lineage>
</organism>
<evidence type="ECO:0000313" key="1">
    <source>
        <dbReference type="EMBL" id="SFE25798.1"/>
    </source>
</evidence>
<evidence type="ECO:0000313" key="2">
    <source>
        <dbReference type="Proteomes" id="UP000198596"/>
    </source>
</evidence>
<gene>
    <name evidence="1" type="ORF">SAMN04488131_101219</name>
</gene>
<dbReference type="EMBL" id="FONQ01000001">
    <property type="protein sequence ID" value="SFE25798.1"/>
    <property type="molecule type" value="Genomic_DNA"/>
</dbReference>
<reference evidence="2" key="1">
    <citation type="submission" date="2016-10" db="EMBL/GenBank/DDBJ databases">
        <authorList>
            <person name="Varghese N."/>
            <person name="Submissions S."/>
        </authorList>
    </citation>
    <scope>NUCLEOTIDE SEQUENCE [LARGE SCALE GENOMIC DNA]</scope>
    <source>
        <strain evidence="2">CGMCC 1.9227</strain>
    </source>
</reference>
<dbReference type="RefSeq" id="WP_091202689.1">
    <property type="nucleotide sequence ID" value="NZ_FONQ01000001.1"/>
</dbReference>
<keyword evidence="2" id="KW-1185">Reference proteome</keyword>
<dbReference type="STRING" id="935223.SAMN04488131_101219"/>
<sequence>MLDGKAFLPKGYLPTGNLVCNYIDGKDFTVNLAQKLNNQTILIGIISNNQSLVVGQTYILKEYGANSQFGEYNIYQNIGDLRYKTTSTITGELKITNHNFNKAIPSGTFWFDAINSEGGKIQVRDGRFDREY</sequence>
<protein>
    <submittedName>
        <fullName evidence="1">Uncharacterized protein</fullName>
    </submittedName>
</protein>
<accession>A0A1I1Z3H6</accession>
<dbReference type="OrthoDB" id="881763at2"/>